<proteinExistence type="predicted"/>
<evidence type="ECO:0000313" key="8">
    <source>
        <dbReference type="Proteomes" id="UP000241404"/>
    </source>
</evidence>
<evidence type="ECO:0000256" key="2">
    <source>
        <dbReference type="ARBA" id="ARBA00022801"/>
    </source>
</evidence>
<protein>
    <submittedName>
        <fullName evidence="7">Restriction endonuclease subunit R</fullName>
    </submittedName>
</protein>
<dbReference type="GO" id="GO:0004386">
    <property type="term" value="F:helicase activity"/>
    <property type="evidence" value="ECO:0007669"/>
    <property type="project" value="UniProtKB-KW"/>
</dbReference>
<keyword evidence="1" id="KW-0547">Nucleotide-binding</keyword>
<sequence length="727" mass="82930">MLFSSLDLKTKYDTDEDNILESFYIPLLTKANRYDRAVGYFSSHVLESMAIGLEYFIRSNGKMRLIIGDPLTDDEYEAVLNGTNNRIAICAQELSEILLESESKNLKILSYLIANAQLEIKFAFTSKGMFHKKVGIFYGESEQVVFSGSANETIAGLSKYNSEEISAFFSWKLSFEDYGQPEIIHFESLWANQRTRTKVVELSSDFYKKIRVSVDKENIYKEIFNDSESNKKNDLGADVLNKPKLFFKYSIEKSNQGLIVISASQKVPAIPLYVKNKPFQLFPHQIESINNWKNAGYRGLFKLATGAGKTFTSICAMVKLYESRLKYNQQTFVVISVPYIELANQWLKELELFNISAIPCYNGIDKWLTALDKKLLRFKSGELKFSCVVAVNKTLVSDVFQDKISKISRDDMLFIGDECHHLGSENLYNCIPRCKHRIGLSATPFRSEEEEIEGNPFPDLARDNLIAYFGGIISEYSLSDAINDGVLTPYIYDLVPVYLTEEEQEVYEEYSSSIQRLILKSKNIFLSSEEQQLLTNLCGKRSRLLATCYGKLPALIAYLENHKNLSLAHSLIYVGEGKALDEESRYVFKVTNALHEYGLRVSKFTSDETSYERKNIMNNFKNKDIDALIAMKVLDEGIDVPVCKSAFILASTRNPRQYVQRRGRVLRKAEGKESALIVDFVVLPYQNITNNFSQNLRNAELNRIKDFMLTALNADEIENKIINLGIL</sequence>
<evidence type="ECO:0000256" key="4">
    <source>
        <dbReference type="ARBA" id="ARBA00022840"/>
    </source>
</evidence>
<accession>A0ABD6X2Z7</accession>
<dbReference type="CDD" id="cd09179">
    <property type="entry name" value="PLDc_N_DEXD_a"/>
    <property type="match status" value="1"/>
</dbReference>
<dbReference type="PANTHER" id="PTHR11274">
    <property type="entry name" value="RAD25/XP-B DNA REPAIR HELICASE"/>
    <property type="match status" value="1"/>
</dbReference>
<dbReference type="Proteomes" id="UP000241404">
    <property type="component" value="Unassembled WGS sequence"/>
</dbReference>
<comment type="caution">
    <text evidence="7">The sequence shown here is derived from an EMBL/GenBank/DDBJ whole genome shotgun (WGS) entry which is preliminary data.</text>
</comment>
<reference evidence="7 8" key="1">
    <citation type="submission" date="2018-03" db="EMBL/GenBank/DDBJ databases">
        <title>Whole genome sequencing of Histamine producing bacteria.</title>
        <authorList>
            <person name="Butler K."/>
        </authorList>
    </citation>
    <scope>NUCLEOTIDE SEQUENCE [LARGE SCALE GENOMIC DNA]</scope>
    <source>
        <strain evidence="7 8">BT-6</strain>
    </source>
</reference>
<dbReference type="GO" id="GO:0005524">
    <property type="term" value="F:ATP binding"/>
    <property type="evidence" value="ECO:0007669"/>
    <property type="project" value="UniProtKB-KW"/>
</dbReference>
<dbReference type="AlphaFoldDB" id="A0ABD6X2Z7"/>
<dbReference type="InterPro" id="IPR027417">
    <property type="entry name" value="P-loop_NTPase"/>
</dbReference>
<dbReference type="GO" id="GO:0004519">
    <property type="term" value="F:endonuclease activity"/>
    <property type="evidence" value="ECO:0007669"/>
    <property type="project" value="UniProtKB-KW"/>
</dbReference>
<dbReference type="SMART" id="SM00490">
    <property type="entry name" value="HELICc"/>
    <property type="match status" value="1"/>
</dbReference>
<keyword evidence="3" id="KW-0347">Helicase</keyword>
<feature type="domain" description="Helicase ATP-binding" evidence="5">
    <location>
        <begin position="290"/>
        <end position="462"/>
    </location>
</feature>
<keyword evidence="7" id="KW-0255">Endonuclease</keyword>
<dbReference type="InterPro" id="IPR006935">
    <property type="entry name" value="Helicase/UvrB_N"/>
</dbReference>
<feature type="domain" description="Helicase C-terminal" evidence="6">
    <location>
        <begin position="551"/>
        <end position="725"/>
    </location>
</feature>
<dbReference type="Gene3D" id="3.30.870.10">
    <property type="entry name" value="Endonuclease Chain A"/>
    <property type="match status" value="1"/>
</dbReference>
<name>A0ABD6X2Z7_PHODM</name>
<dbReference type="GO" id="GO:0016787">
    <property type="term" value="F:hydrolase activity"/>
    <property type="evidence" value="ECO:0007669"/>
    <property type="project" value="UniProtKB-KW"/>
</dbReference>
<dbReference type="PANTHER" id="PTHR11274:SF0">
    <property type="entry name" value="GENERAL TRANSCRIPTION AND DNA REPAIR FACTOR IIH HELICASE SUBUNIT XPB"/>
    <property type="match status" value="1"/>
</dbReference>
<keyword evidence="2" id="KW-0378">Hydrolase</keyword>
<keyword evidence="7" id="KW-0540">Nuclease</keyword>
<gene>
    <name evidence="7" type="ORF">CTM90_11585</name>
</gene>
<keyword evidence="4" id="KW-0067">ATP-binding</keyword>
<dbReference type="CDD" id="cd17926">
    <property type="entry name" value="DEXHc_RE"/>
    <property type="match status" value="1"/>
</dbReference>
<dbReference type="SUPFAM" id="SSF52540">
    <property type="entry name" value="P-loop containing nucleoside triphosphate hydrolases"/>
    <property type="match status" value="2"/>
</dbReference>
<evidence type="ECO:0000256" key="1">
    <source>
        <dbReference type="ARBA" id="ARBA00022741"/>
    </source>
</evidence>
<dbReference type="Pfam" id="PF04851">
    <property type="entry name" value="ResIII"/>
    <property type="match status" value="1"/>
</dbReference>
<dbReference type="InterPro" id="IPR050615">
    <property type="entry name" value="ATP-dep_DNA_Helicase"/>
</dbReference>
<dbReference type="Gene3D" id="3.40.50.300">
    <property type="entry name" value="P-loop containing nucleotide triphosphate hydrolases"/>
    <property type="match status" value="2"/>
</dbReference>
<evidence type="ECO:0000256" key="3">
    <source>
        <dbReference type="ARBA" id="ARBA00022806"/>
    </source>
</evidence>
<dbReference type="EMBL" id="PYMM01000006">
    <property type="protein sequence ID" value="PSU16714.1"/>
    <property type="molecule type" value="Genomic_DNA"/>
</dbReference>
<dbReference type="PROSITE" id="PS51192">
    <property type="entry name" value="HELICASE_ATP_BIND_1"/>
    <property type="match status" value="1"/>
</dbReference>
<dbReference type="Pfam" id="PF00271">
    <property type="entry name" value="Helicase_C"/>
    <property type="match status" value="1"/>
</dbReference>
<dbReference type="SMART" id="SM00487">
    <property type="entry name" value="DEXDc"/>
    <property type="match status" value="1"/>
</dbReference>
<organism evidence="7 8">
    <name type="scientific">Photobacterium damselae</name>
    <dbReference type="NCBI Taxonomy" id="38293"/>
    <lineage>
        <taxon>Bacteria</taxon>
        <taxon>Pseudomonadati</taxon>
        <taxon>Pseudomonadota</taxon>
        <taxon>Gammaproteobacteria</taxon>
        <taxon>Vibrionales</taxon>
        <taxon>Vibrionaceae</taxon>
        <taxon>Photobacterium</taxon>
    </lineage>
</organism>
<dbReference type="PROSITE" id="PS51194">
    <property type="entry name" value="HELICASE_CTER"/>
    <property type="match status" value="1"/>
</dbReference>
<evidence type="ECO:0000259" key="5">
    <source>
        <dbReference type="PROSITE" id="PS51192"/>
    </source>
</evidence>
<dbReference type="InterPro" id="IPR001650">
    <property type="entry name" value="Helicase_C-like"/>
</dbReference>
<dbReference type="RefSeq" id="WP_107200434.1">
    <property type="nucleotide sequence ID" value="NZ_PYMM01000006.1"/>
</dbReference>
<dbReference type="InterPro" id="IPR014001">
    <property type="entry name" value="Helicase_ATP-bd"/>
</dbReference>
<evidence type="ECO:0000313" key="7">
    <source>
        <dbReference type="EMBL" id="PSU16714.1"/>
    </source>
</evidence>
<evidence type="ECO:0000259" key="6">
    <source>
        <dbReference type="PROSITE" id="PS51194"/>
    </source>
</evidence>